<dbReference type="EMBL" id="EU910853">
    <property type="protein sequence ID" value="ACF98044.1"/>
    <property type="molecule type" value="Genomic_DNA"/>
</dbReference>
<dbReference type="InterPro" id="IPR003780">
    <property type="entry name" value="COX15/CtaA_fam"/>
</dbReference>
<evidence type="ECO:0000256" key="1">
    <source>
        <dbReference type="ARBA" id="ARBA00004141"/>
    </source>
</evidence>
<organism evidence="13">
    <name type="scientific">uncultured bacterium 888</name>
    <dbReference type="NCBI Taxonomy" id="548896"/>
    <lineage>
        <taxon>Bacteria</taxon>
        <taxon>environmental samples</taxon>
    </lineage>
</organism>
<evidence type="ECO:0000256" key="10">
    <source>
        <dbReference type="ARBA" id="ARBA00023157"/>
    </source>
</evidence>
<keyword evidence="5 12" id="KW-1133">Transmembrane helix</keyword>
<evidence type="ECO:0000256" key="2">
    <source>
        <dbReference type="ARBA" id="ARBA00022475"/>
    </source>
</evidence>
<keyword evidence="10" id="KW-1015">Disulfide bond</keyword>
<keyword evidence="6" id="KW-0560">Oxidoreductase</keyword>
<feature type="transmembrane region" description="Helical" evidence="12">
    <location>
        <begin position="39"/>
        <end position="60"/>
    </location>
</feature>
<protein>
    <submittedName>
        <fullName evidence="13">Putative cytochrome oxidase assembly protein</fullName>
    </submittedName>
</protein>
<feature type="transmembrane region" description="Helical" evidence="12">
    <location>
        <begin position="72"/>
        <end position="91"/>
    </location>
</feature>
<keyword evidence="7" id="KW-0408">Iron</keyword>
<reference evidence="13" key="1">
    <citation type="journal article" date="2009" name="Appl. Environ. Microbiol.">
        <title>Characterization of denitrification gene clusters of soil bacteria via a metagenomic approach.</title>
        <authorList>
            <person name="Demaneche S."/>
            <person name="Philippot L."/>
            <person name="David M.M."/>
            <person name="Navarro E."/>
            <person name="Vogel T.M."/>
            <person name="Simonet P."/>
        </authorList>
    </citation>
    <scope>NUCLEOTIDE SEQUENCE</scope>
</reference>
<dbReference type="GO" id="GO:0046872">
    <property type="term" value="F:metal ion binding"/>
    <property type="evidence" value="ECO:0007669"/>
    <property type="project" value="UniProtKB-KW"/>
</dbReference>
<dbReference type="Pfam" id="PF02628">
    <property type="entry name" value="COX15-CtaA"/>
    <property type="match status" value="1"/>
</dbReference>
<evidence type="ECO:0000256" key="8">
    <source>
        <dbReference type="ARBA" id="ARBA00023133"/>
    </source>
</evidence>
<dbReference type="AlphaFoldDB" id="B8R8N8"/>
<keyword evidence="9 12" id="KW-0472">Membrane</keyword>
<keyword evidence="3 12" id="KW-0812">Transmembrane</keyword>
<evidence type="ECO:0000256" key="11">
    <source>
        <dbReference type="ARBA" id="ARBA00023444"/>
    </source>
</evidence>
<name>B8R8N8_9BACT</name>
<dbReference type="GO" id="GO:0006784">
    <property type="term" value="P:heme A biosynthetic process"/>
    <property type="evidence" value="ECO:0007669"/>
    <property type="project" value="InterPro"/>
</dbReference>
<evidence type="ECO:0000256" key="7">
    <source>
        <dbReference type="ARBA" id="ARBA00023004"/>
    </source>
</evidence>
<keyword evidence="4" id="KW-0479">Metal-binding</keyword>
<evidence type="ECO:0000256" key="12">
    <source>
        <dbReference type="SAM" id="Phobius"/>
    </source>
</evidence>
<sequence length="294" mass="30432">MGIGCEPWPACYGRIQTAAPSTQTRSANNNATSVKVARLLHRAAAMTVAILAVLTLLLGLTGSVRNVRNASLVASIVALTAMLAAVGRMSATLLVPAVGVTNLLGGFGLLACFWALYRTNCNDVPLAGSAKRVRCIAGFMLLVFALHAAVGALISVTYSADVCPSLWICTAAQEPGHSRDLNLFEAQPLDVGGKVIAAPAAASMQTTHRVLGVASAALFALFGLWLVRFPALRMRGVVLLALALIEGGIGIVMAAHGFPLLAAITHNAVAASLLLVLVGLVWPRTSPSVHARSD</sequence>
<dbReference type="GO" id="GO:0016020">
    <property type="term" value="C:membrane"/>
    <property type="evidence" value="ECO:0007669"/>
    <property type="project" value="UniProtKB-SubCell"/>
</dbReference>
<comment type="subcellular location">
    <subcellularLocation>
        <location evidence="1">Membrane</location>
        <topology evidence="1">Multi-pass membrane protein</topology>
    </subcellularLocation>
</comment>
<dbReference type="GO" id="GO:0016491">
    <property type="term" value="F:oxidoreductase activity"/>
    <property type="evidence" value="ECO:0007669"/>
    <property type="project" value="UniProtKB-KW"/>
</dbReference>
<feature type="transmembrane region" description="Helical" evidence="12">
    <location>
        <begin position="138"/>
        <end position="158"/>
    </location>
</feature>
<evidence type="ECO:0000256" key="6">
    <source>
        <dbReference type="ARBA" id="ARBA00023002"/>
    </source>
</evidence>
<keyword evidence="2" id="KW-1003">Cell membrane</keyword>
<feature type="transmembrane region" description="Helical" evidence="12">
    <location>
        <begin position="264"/>
        <end position="282"/>
    </location>
</feature>
<dbReference type="PANTHER" id="PTHR35457:SF1">
    <property type="entry name" value="HEME A SYNTHASE"/>
    <property type="match status" value="1"/>
</dbReference>
<dbReference type="PANTHER" id="PTHR35457">
    <property type="entry name" value="HEME A SYNTHASE"/>
    <property type="match status" value="1"/>
</dbReference>
<dbReference type="InterPro" id="IPR050450">
    <property type="entry name" value="COX15/CtaA_HemeA_synthase"/>
</dbReference>
<evidence type="ECO:0000256" key="4">
    <source>
        <dbReference type="ARBA" id="ARBA00022723"/>
    </source>
</evidence>
<feature type="transmembrane region" description="Helical" evidence="12">
    <location>
        <begin position="210"/>
        <end position="227"/>
    </location>
</feature>
<evidence type="ECO:0000256" key="3">
    <source>
        <dbReference type="ARBA" id="ARBA00022692"/>
    </source>
</evidence>
<feature type="transmembrane region" description="Helical" evidence="12">
    <location>
        <begin position="239"/>
        <end position="258"/>
    </location>
</feature>
<keyword evidence="8" id="KW-0350">Heme biosynthesis</keyword>
<proteinExistence type="predicted"/>
<evidence type="ECO:0000256" key="5">
    <source>
        <dbReference type="ARBA" id="ARBA00022989"/>
    </source>
</evidence>
<comment type="pathway">
    <text evidence="11">Porphyrin-containing compound metabolism.</text>
</comment>
<feature type="transmembrane region" description="Helical" evidence="12">
    <location>
        <begin position="97"/>
        <end position="117"/>
    </location>
</feature>
<evidence type="ECO:0000256" key="9">
    <source>
        <dbReference type="ARBA" id="ARBA00023136"/>
    </source>
</evidence>
<evidence type="ECO:0000313" key="13">
    <source>
        <dbReference type="EMBL" id="ACF98044.1"/>
    </source>
</evidence>
<accession>B8R8N8</accession>